<feature type="transmembrane region" description="Helical" evidence="6">
    <location>
        <begin position="154"/>
        <end position="172"/>
    </location>
</feature>
<comment type="caution">
    <text evidence="7">The sequence shown here is derived from an EMBL/GenBank/DDBJ whole genome shotgun (WGS) entry which is preliminary data.</text>
</comment>
<feature type="transmembrane region" description="Helical" evidence="6">
    <location>
        <begin position="257"/>
        <end position="274"/>
    </location>
</feature>
<dbReference type="SUPFAM" id="SSF103473">
    <property type="entry name" value="MFS general substrate transporter"/>
    <property type="match status" value="1"/>
</dbReference>
<organism evidence="7 8">
    <name type="scientific">Myriangium duriaei CBS 260.36</name>
    <dbReference type="NCBI Taxonomy" id="1168546"/>
    <lineage>
        <taxon>Eukaryota</taxon>
        <taxon>Fungi</taxon>
        <taxon>Dikarya</taxon>
        <taxon>Ascomycota</taxon>
        <taxon>Pezizomycotina</taxon>
        <taxon>Dothideomycetes</taxon>
        <taxon>Dothideomycetidae</taxon>
        <taxon>Myriangiales</taxon>
        <taxon>Myriangiaceae</taxon>
        <taxon>Myriangium</taxon>
    </lineage>
</organism>
<keyword evidence="4 6" id="KW-1133">Transmembrane helix</keyword>
<feature type="transmembrane region" description="Helical" evidence="6">
    <location>
        <begin position="342"/>
        <end position="366"/>
    </location>
</feature>
<reference evidence="7" key="1">
    <citation type="journal article" date="2020" name="Stud. Mycol.">
        <title>101 Dothideomycetes genomes: a test case for predicting lifestyles and emergence of pathogens.</title>
        <authorList>
            <person name="Haridas S."/>
            <person name="Albert R."/>
            <person name="Binder M."/>
            <person name="Bloem J."/>
            <person name="Labutti K."/>
            <person name="Salamov A."/>
            <person name="Andreopoulos B."/>
            <person name="Baker S."/>
            <person name="Barry K."/>
            <person name="Bills G."/>
            <person name="Bluhm B."/>
            <person name="Cannon C."/>
            <person name="Castanera R."/>
            <person name="Culley D."/>
            <person name="Daum C."/>
            <person name="Ezra D."/>
            <person name="Gonzalez J."/>
            <person name="Henrissat B."/>
            <person name="Kuo A."/>
            <person name="Liang C."/>
            <person name="Lipzen A."/>
            <person name="Lutzoni F."/>
            <person name="Magnuson J."/>
            <person name="Mondo S."/>
            <person name="Nolan M."/>
            <person name="Ohm R."/>
            <person name="Pangilinan J."/>
            <person name="Park H.-J."/>
            <person name="Ramirez L."/>
            <person name="Alfaro M."/>
            <person name="Sun H."/>
            <person name="Tritt A."/>
            <person name="Yoshinaga Y."/>
            <person name="Zwiers L.-H."/>
            <person name="Turgeon B."/>
            <person name="Goodwin S."/>
            <person name="Spatafora J."/>
            <person name="Crous P."/>
            <person name="Grigoriev I."/>
        </authorList>
    </citation>
    <scope>NUCLEOTIDE SEQUENCE</scope>
    <source>
        <strain evidence="7">CBS 260.36</strain>
    </source>
</reference>
<dbReference type="InterPro" id="IPR011701">
    <property type="entry name" value="MFS"/>
</dbReference>
<feature type="transmembrane region" description="Helical" evidence="6">
    <location>
        <begin position="294"/>
        <end position="311"/>
    </location>
</feature>
<feature type="transmembrane region" description="Helical" evidence="6">
    <location>
        <begin position="121"/>
        <end position="142"/>
    </location>
</feature>
<dbReference type="AlphaFoldDB" id="A0A9P4J832"/>
<feature type="transmembrane region" description="Helical" evidence="6">
    <location>
        <begin position="184"/>
        <end position="204"/>
    </location>
</feature>
<sequence length="497" mass="54933">MDESTYREREKRLVRKLDRNVVPLVCVLFMLSFLDRSNVGNARTAGMATDLHFDANGKGPHTYDWLLNIFYISYILFEFLILGWKVVPPHIWGACVVLAWGVISTLQAATTNWSGMMALRFLLGVSEAAYGPGIVFYLTFFYLRHEVGFRQGMFLSFAPLATCFAGALAYGITREKGHVASWRLLFVVEGIPTVLMAPITWYFLPDSPHKARFLTAEEKDFAASREVRQVGTANRISGVSWKDAGATFLDPKAWMQGLMYFSCNTAYGSLPVFLPTFLSESLGFSAINAQGLTAPPYFFSFLLTFSTPWLADRLGQRGIIVAIMSIIGGVGYILLATATNHWVQYFGVFLAAGGVFPAISNILPWVTNNQGNDTRRGVAVVILNLIGQCGPVLGNNVYPTNDGPRYTKGHSVCAAFLFFNACLAMTLRTYLSWQNKKMDKKYGTLDEQRARAVAGPGAGEKVTDAQQVVDATDEKAKAKAEGQVAAEDYGPMFRYIL</sequence>
<dbReference type="Pfam" id="PF07690">
    <property type="entry name" value="MFS_1"/>
    <property type="match status" value="1"/>
</dbReference>
<feature type="transmembrane region" description="Helical" evidence="6">
    <location>
        <begin position="409"/>
        <end position="431"/>
    </location>
</feature>
<keyword evidence="2" id="KW-0813">Transport</keyword>
<comment type="subcellular location">
    <subcellularLocation>
        <location evidence="1">Membrane</location>
        <topology evidence="1">Multi-pass membrane protein</topology>
    </subcellularLocation>
</comment>
<evidence type="ECO:0000256" key="3">
    <source>
        <dbReference type="ARBA" id="ARBA00022692"/>
    </source>
</evidence>
<keyword evidence="5 6" id="KW-0472">Membrane</keyword>
<dbReference type="InterPro" id="IPR036259">
    <property type="entry name" value="MFS_trans_sf"/>
</dbReference>
<feature type="transmembrane region" description="Helical" evidence="6">
    <location>
        <begin position="318"/>
        <end position="336"/>
    </location>
</feature>
<dbReference type="PANTHER" id="PTHR43791:SF36">
    <property type="entry name" value="TRANSPORTER, PUTATIVE (AFU_ORTHOLOGUE AFUA_6G08340)-RELATED"/>
    <property type="match status" value="1"/>
</dbReference>
<proteinExistence type="predicted"/>
<dbReference type="PANTHER" id="PTHR43791">
    <property type="entry name" value="PERMEASE-RELATED"/>
    <property type="match status" value="1"/>
</dbReference>
<dbReference type="GO" id="GO:0022857">
    <property type="term" value="F:transmembrane transporter activity"/>
    <property type="evidence" value="ECO:0007669"/>
    <property type="project" value="InterPro"/>
</dbReference>
<dbReference type="EMBL" id="ML996082">
    <property type="protein sequence ID" value="KAF2156471.1"/>
    <property type="molecule type" value="Genomic_DNA"/>
</dbReference>
<keyword evidence="3 6" id="KW-0812">Transmembrane</keyword>
<evidence type="ECO:0000256" key="5">
    <source>
        <dbReference type="ARBA" id="ARBA00023136"/>
    </source>
</evidence>
<keyword evidence="8" id="KW-1185">Reference proteome</keyword>
<dbReference type="Proteomes" id="UP000799439">
    <property type="component" value="Unassembled WGS sequence"/>
</dbReference>
<dbReference type="Gene3D" id="1.20.1250.20">
    <property type="entry name" value="MFS general substrate transporter like domains"/>
    <property type="match status" value="2"/>
</dbReference>
<dbReference type="FunFam" id="1.20.1250.20:FF:000018">
    <property type="entry name" value="MFS transporter permease"/>
    <property type="match status" value="1"/>
</dbReference>
<feature type="transmembrane region" description="Helical" evidence="6">
    <location>
        <begin position="378"/>
        <end position="397"/>
    </location>
</feature>
<accession>A0A9P4J832</accession>
<feature type="transmembrane region" description="Helical" evidence="6">
    <location>
        <begin position="91"/>
        <end position="109"/>
    </location>
</feature>
<name>A0A9P4J832_9PEZI</name>
<protein>
    <submittedName>
        <fullName evidence="7">Pantothenate transporter liz1</fullName>
    </submittedName>
</protein>
<dbReference type="FunFam" id="1.20.1250.20:FF:000013">
    <property type="entry name" value="MFS general substrate transporter"/>
    <property type="match status" value="1"/>
</dbReference>
<gene>
    <name evidence="7" type="ORF">K461DRAFT_319024</name>
</gene>
<feature type="transmembrane region" description="Helical" evidence="6">
    <location>
        <begin position="21"/>
        <end position="39"/>
    </location>
</feature>
<evidence type="ECO:0000256" key="2">
    <source>
        <dbReference type="ARBA" id="ARBA00022448"/>
    </source>
</evidence>
<evidence type="ECO:0000256" key="1">
    <source>
        <dbReference type="ARBA" id="ARBA00004141"/>
    </source>
</evidence>
<dbReference type="GO" id="GO:0016020">
    <property type="term" value="C:membrane"/>
    <property type="evidence" value="ECO:0007669"/>
    <property type="project" value="UniProtKB-SubCell"/>
</dbReference>
<evidence type="ECO:0000256" key="4">
    <source>
        <dbReference type="ARBA" id="ARBA00022989"/>
    </source>
</evidence>
<dbReference type="OrthoDB" id="2985014at2759"/>
<evidence type="ECO:0000256" key="6">
    <source>
        <dbReference type="SAM" id="Phobius"/>
    </source>
</evidence>
<feature type="transmembrane region" description="Helical" evidence="6">
    <location>
        <begin position="65"/>
        <end position="84"/>
    </location>
</feature>
<evidence type="ECO:0000313" key="8">
    <source>
        <dbReference type="Proteomes" id="UP000799439"/>
    </source>
</evidence>
<evidence type="ECO:0000313" key="7">
    <source>
        <dbReference type="EMBL" id="KAF2156471.1"/>
    </source>
</evidence>